<dbReference type="Pfam" id="PF06585">
    <property type="entry name" value="JHBP"/>
    <property type="match status" value="1"/>
</dbReference>
<dbReference type="VEuPathDB" id="VectorBase:AQUA000971"/>
<dbReference type="Proteomes" id="UP000076407">
    <property type="component" value="Unassembled WGS sequence"/>
</dbReference>
<dbReference type="SMART" id="SM00700">
    <property type="entry name" value="JHBP"/>
    <property type="match status" value="1"/>
</dbReference>
<dbReference type="PANTHER" id="PTHR11008">
    <property type="entry name" value="PROTEIN TAKEOUT-LIKE PROTEIN"/>
    <property type="match status" value="1"/>
</dbReference>
<dbReference type="EnsemblMetazoa" id="AQUA000971-RA">
    <property type="protein sequence ID" value="AQUA000971-PA"/>
    <property type="gene ID" value="AQUA000971"/>
</dbReference>
<reference evidence="2" key="1">
    <citation type="submission" date="2020-05" db="UniProtKB">
        <authorList>
            <consortium name="EnsemblMetazoa"/>
        </authorList>
    </citation>
    <scope>IDENTIFICATION</scope>
    <source>
        <strain evidence="2">SANGQUA</strain>
    </source>
</reference>
<dbReference type="STRING" id="34691.A0A182WTW6"/>
<keyword evidence="1" id="KW-0732">Signal</keyword>
<dbReference type="AlphaFoldDB" id="A0A182WTW6"/>
<keyword evidence="3" id="KW-1185">Reference proteome</keyword>
<dbReference type="InterPro" id="IPR010562">
    <property type="entry name" value="Haemolymph_juvenile_hormone-bd"/>
</dbReference>
<accession>A0A182WTW6</accession>
<dbReference type="Gene3D" id="3.15.10.30">
    <property type="entry name" value="Haemolymph juvenile hormone binding protein"/>
    <property type="match status" value="1"/>
</dbReference>
<evidence type="ECO:0000313" key="3">
    <source>
        <dbReference type="Proteomes" id="UP000076407"/>
    </source>
</evidence>
<evidence type="ECO:0000313" key="2">
    <source>
        <dbReference type="EnsemblMetazoa" id="AQUA000971-PA"/>
    </source>
</evidence>
<organism evidence="2 3">
    <name type="scientific">Anopheles quadriannulatus</name>
    <name type="common">Mosquito</name>
    <dbReference type="NCBI Taxonomy" id="34691"/>
    <lineage>
        <taxon>Eukaryota</taxon>
        <taxon>Metazoa</taxon>
        <taxon>Ecdysozoa</taxon>
        <taxon>Arthropoda</taxon>
        <taxon>Hexapoda</taxon>
        <taxon>Insecta</taxon>
        <taxon>Pterygota</taxon>
        <taxon>Neoptera</taxon>
        <taxon>Endopterygota</taxon>
        <taxon>Diptera</taxon>
        <taxon>Nematocera</taxon>
        <taxon>Culicoidea</taxon>
        <taxon>Culicidae</taxon>
        <taxon>Anophelinae</taxon>
        <taxon>Anopheles</taxon>
    </lineage>
</organism>
<dbReference type="GO" id="GO:0005615">
    <property type="term" value="C:extracellular space"/>
    <property type="evidence" value="ECO:0007669"/>
    <property type="project" value="TreeGrafter"/>
</dbReference>
<feature type="chain" id="PRO_5008141925" description="Haemolymph juvenile hormone binding protein" evidence="1">
    <location>
        <begin position="18"/>
        <end position="269"/>
    </location>
</feature>
<protein>
    <recommendedName>
        <fullName evidence="4">Haemolymph juvenile hormone binding protein</fullName>
    </recommendedName>
</protein>
<evidence type="ECO:0008006" key="4">
    <source>
        <dbReference type="Google" id="ProtNLM"/>
    </source>
</evidence>
<sequence length="269" mass="30876">MKLFLLLGALCVAGTMAAPQKEEVAEMVVDPEVELPAFMEICYRDSPDLSNCIKNSIQRMLPEMHAGIESLGFPSLDPFLSKSTYVDYKRNQMAASMHVKNAKTYGMRKAQILDVRATATDKFMNLAVDVRFPEIVMEGYFKGEGRFNSIKLASKGYFNNTMSELLCADVTTTWKMSGHVKERDGEQYLEIEDFDMSPEVGNMKIYATGLFPDPELNQIALEFVNQYWPMFYKEMLPGTRQVWEPVMIELVNKIFLRIPYRRLLPKEQQ</sequence>
<evidence type="ECO:0000256" key="1">
    <source>
        <dbReference type="SAM" id="SignalP"/>
    </source>
</evidence>
<proteinExistence type="predicted"/>
<dbReference type="PANTHER" id="PTHR11008:SF18">
    <property type="entry name" value="BCDNA.GH05536-RELATED"/>
    <property type="match status" value="1"/>
</dbReference>
<dbReference type="InterPro" id="IPR038606">
    <property type="entry name" value="To_sf"/>
</dbReference>
<name>A0A182WTW6_ANOQN</name>
<feature type="signal peptide" evidence="1">
    <location>
        <begin position="1"/>
        <end position="17"/>
    </location>
</feature>